<keyword evidence="1" id="KW-0732">Signal</keyword>
<accession>A0A251Q1Y5</accession>
<protein>
    <submittedName>
        <fullName evidence="2">Uncharacterized protein</fullName>
    </submittedName>
</protein>
<evidence type="ECO:0000313" key="3">
    <source>
        <dbReference type="Proteomes" id="UP000006882"/>
    </source>
</evidence>
<organism evidence="2 3">
    <name type="scientific">Prunus persica</name>
    <name type="common">Peach</name>
    <name type="synonym">Amygdalus persica</name>
    <dbReference type="NCBI Taxonomy" id="3760"/>
    <lineage>
        <taxon>Eukaryota</taxon>
        <taxon>Viridiplantae</taxon>
        <taxon>Streptophyta</taxon>
        <taxon>Embryophyta</taxon>
        <taxon>Tracheophyta</taxon>
        <taxon>Spermatophyta</taxon>
        <taxon>Magnoliopsida</taxon>
        <taxon>eudicotyledons</taxon>
        <taxon>Gunneridae</taxon>
        <taxon>Pentapetalae</taxon>
        <taxon>rosids</taxon>
        <taxon>fabids</taxon>
        <taxon>Rosales</taxon>
        <taxon>Rosaceae</taxon>
        <taxon>Amygdaloideae</taxon>
        <taxon>Amygdaleae</taxon>
        <taxon>Prunus</taxon>
    </lineage>
</organism>
<gene>
    <name evidence="2" type="ORF">PRUPE_3G179700</name>
</gene>
<reference evidence="2 3" key="1">
    <citation type="journal article" date="2013" name="Nat. Genet.">
        <title>The high-quality draft genome of peach (Prunus persica) identifies unique patterns of genetic diversity, domestication and genome evolution.</title>
        <authorList>
            <consortium name="International Peach Genome Initiative"/>
            <person name="Verde I."/>
            <person name="Abbott A.G."/>
            <person name="Scalabrin S."/>
            <person name="Jung S."/>
            <person name="Shu S."/>
            <person name="Marroni F."/>
            <person name="Zhebentyayeva T."/>
            <person name="Dettori M.T."/>
            <person name="Grimwood J."/>
            <person name="Cattonaro F."/>
            <person name="Zuccolo A."/>
            <person name="Rossini L."/>
            <person name="Jenkins J."/>
            <person name="Vendramin E."/>
            <person name="Meisel L.A."/>
            <person name="Decroocq V."/>
            <person name="Sosinski B."/>
            <person name="Prochnik S."/>
            <person name="Mitros T."/>
            <person name="Policriti A."/>
            <person name="Cipriani G."/>
            <person name="Dondini L."/>
            <person name="Ficklin S."/>
            <person name="Goodstein D.M."/>
            <person name="Xuan P."/>
            <person name="Del Fabbro C."/>
            <person name="Aramini V."/>
            <person name="Copetti D."/>
            <person name="Gonzalez S."/>
            <person name="Horner D.S."/>
            <person name="Falchi R."/>
            <person name="Lucas S."/>
            <person name="Mica E."/>
            <person name="Maldonado J."/>
            <person name="Lazzari B."/>
            <person name="Bielenberg D."/>
            <person name="Pirona R."/>
            <person name="Miculan M."/>
            <person name="Barakat A."/>
            <person name="Testolin R."/>
            <person name="Stella A."/>
            <person name="Tartarini S."/>
            <person name="Tonutti P."/>
            <person name="Arus P."/>
            <person name="Orellana A."/>
            <person name="Wells C."/>
            <person name="Main D."/>
            <person name="Vizzotto G."/>
            <person name="Silva H."/>
            <person name="Salamini F."/>
            <person name="Schmutz J."/>
            <person name="Morgante M."/>
            <person name="Rokhsar D.S."/>
        </authorList>
    </citation>
    <scope>NUCLEOTIDE SEQUENCE [LARGE SCALE GENOMIC DNA]</scope>
    <source>
        <strain evidence="3">cv. Nemared</strain>
    </source>
</reference>
<keyword evidence="3" id="KW-1185">Reference proteome</keyword>
<evidence type="ECO:0000256" key="1">
    <source>
        <dbReference type="SAM" id="SignalP"/>
    </source>
</evidence>
<dbReference type="EMBL" id="CM007653">
    <property type="protein sequence ID" value="ONI17803.1"/>
    <property type="molecule type" value="Genomic_DNA"/>
</dbReference>
<dbReference type="Gramene" id="ONI17803">
    <property type="protein sequence ID" value="ONI17803"/>
    <property type="gene ID" value="PRUPE_3G179700"/>
</dbReference>
<proteinExistence type="predicted"/>
<dbReference type="Proteomes" id="UP000006882">
    <property type="component" value="Chromosome G3"/>
</dbReference>
<feature type="chain" id="PRO_5012513057" evidence="1">
    <location>
        <begin position="17"/>
        <end position="74"/>
    </location>
</feature>
<dbReference type="AlphaFoldDB" id="A0A251Q1Y5"/>
<name>A0A251Q1Y5_PRUPE</name>
<feature type="signal peptide" evidence="1">
    <location>
        <begin position="1"/>
        <end position="16"/>
    </location>
</feature>
<evidence type="ECO:0000313" key="2">
    <source>
        <dbReference type="EMBL" id="ONI17803.1"/>
    </source>
</evidence>
<sequence length="74" mass="8661">MLLLCAFTLYLSKSMPSPIPIITASQLEQALKIPSFLYILLSYIFSKHNHTSFDNFFLHIYLKHNREKINPSFN</sequence>